<protein>
    <submittedName>
        <fullName evidence="1">Uncharacterized protein</fullName>
    </submittedName>
</protein>
<reference evidence="1" key="2">
    <citation type="submission" date="2025-09" db="UniProtKB">
        <authorList>
            <consortium name="EnsemblPlants"/>
        </authorList>
    </citation>
    <scope>IDENTIFICATION</scope>
</reference>
<keyword evidence="2" id="KW-1185">Reference proteome</keyword>
<accession>A0ACD5WGY7</accession>
<name>A0ACD5WGY7_AVESA</name>
<dbReference type="EnsemblPlants" id="AVESA.00010b.r2.4AG0623560.1">
    <property type="protein sequence ID" value="AVESA.00010b.r2.4AG0623560.1.CDS"/>
    <property type="gene ID" value="AVESA.00010b.r2.4AG0623560"/>
</dbReference>
<evidence type="ECO:0000313" key="1">
    <source>
        <dbReference type="EnsemblPlants" id="AVESA.00010b.r2.4AG0623560.1.CDS"/>
    </source>
</evidence>
<dbReference type="Proteomes" id="UP001732700">
    <property type="component" value="Chromosome 4A"/>
</dbReference>
<sequence>MEVLAPADVTPTPFALCPRYSLLAVGMASPPAPRGDAEETGASRVDVLRLLRPSGELHLGGTLQVDCVLQAPGLRRVAWSSTLNNDDGRETVEEGTYPAGLLAGGFNDGTVRIWNPEPAILSDMKKISISKKEKPGLMLSEEPEKAEAMKANMINALSLMKSEIDSIDWTGQDFFKTSEEERGDDWEKVENDPDWKIIRKVEPAASHQVTTRIKLLTEINDMTGPVLGLAFSGVNRYWMATSAVTERIYIHDLHHPFLISKKKRKLSETHPNMSCQTTCLKWSKTFPTILASTNDSRVTRIWDVRTEKPLVTFLDKDNNTSASDLEFSVNTPSYVAVSSANNGGSPAVKIWDIRQPQNPCHQYGHGASGVLSLSWNCSGQLLASHKNGNISFYNPYKNKMIEDMNFANSDLGLTWTHSDDTVATFSTKNGVKLYEIGWMLED</sequence>
<proteinExistence type="predicted"/>
<evidence type="ECO:0000313" key="2">
    <source>
        <dbReference type="Proteomes" id="UP001732700"/>
    </source>
</evidence>
<organism evidence="1 2">
    <name type="scientific">Avena sativa</name>
    <name type="common">Oat</name>
    <dbReference type="NCBI Taxonomy" id="4498"/>
    <lineage>
        <taxon>Eukaryota</taxon>
        <taxon>Viridiplantae</taxon>
        <taxon>Streptophyta</taxon>
        <taxon>Embryophyta</taxon>
        <taxon>Tracheophyta</taxon>
        <taxon>Spermatophyta</taxon>
        <taxon>Magnoliopsida</taxon>
        <taxon>Liliopsida</taxon>
        <taxon>Poales</taxon>
        <taxon>Poaceae</taxon>
        <taxon>BOP clade</taxon>
        <taxon>Pooideae</taxon>
        <taxon>Poodae</taxon>
        <taxon>Poeae</taxon>
        <taxon>Poeae Chloroplast Group 1 (Aveneae type)</taxon>
        <taxon>Aveninae</taxon>
        <taxon>Avena</taxon>
    </lineage>
</organism>
<reference evidence="1" key="1">
    <citation type="submission" date="2021-05" db="EMBL/GenBank/DDBJ databases">
        <authorList>
            <person name="Scholz U."/>
            <person name="Mascher M."/>
            <person name="Fiebig A."/>
        </authorList>
    </citation>
    <scope>NUCLEOTIDE SEQUENCE [LARGE SCALE GENOMIC DNA]</scope>
</reference>